<dbReference type="EMBL" id="LFZO01000007">
    <property type="protein sequence ID" value="KXT18387.1"/>
    <property type="molecule type" value="Genomic_DNA"/>
</dbReference>
<feature type="region of interest" description="Disordered" evidence="1">
    <location>
        <begin position="253"/>
        <end position="272"/>
    </location>
</feature>
<feature type="non-terminal residue" evidence="2">
    <location>
        <position position="272"/>
    </location>
</feature>
<feature type="compositionally biased region" description="Polar residues" evidence="1">
    <location>
        <begin position="120"/>
        <end position="133"/>
    </location>
</feature>
<reference evidence="2 3" key="1">
    <citation type="submission" date="2015-07" db="EMBL/GenBank/DDBJ databases">
        <title>Comparative genomics of the Sigatoka disease complex on banana suggests a link between parallel evolutionary changes in Pseudocercospora fijiensis and Pseudocercospora eumusae and increased virulence on the banana host.</title>
        <authorList>
            <person name="Chang T.-C."/>
            <person name="Salvucci A."/>
            <person name="Crous P.W."/>
            <person name="Stergiopoulos I."/>
        </authorList>
    </citation>
    <scope>NUCLEOTIDE SEQUENCE [LARGE SCALE GENOMIC DNA]</scope>
    <source>
        <strain evidence="2 3">CBS 116634</strain>
    </source>
</reference>
<dbReference type="Proteomes" id="UP000073492">
    <property type="component" value="Unassembled WGS sequence"/>
</dbReference>
<feature type="region of interest" description="Disordered" evidence="1">
    <location>
        <begin position="1"/>
        <end position="75"/>
    </location>
</feature>
<evidence type="ECO:0000313" key="2">
    <source>
        <dbReference type="EMBL" id="KXT18387.1"/>
    </source>
</evidence>
<dbReference type="OrthoDB" id="10575489at2759"/>
<organism evidence="2 3">
    <name type="scientific">Pseudocercospora musae</name>
    <dbReference type="NCBI Taxonomy" id="113226"/>
    <lineage>
        <taxon>Eukaryota</taxon>
        <taxon>Fungi</taxon>
        <taxon>Dikarya</taxon>
        <taxon>Ascomycota</taxon>
        <taxon>Pezizomycotina</taxon>
        <taxon>Dothideomycetes</taxon>
        <taxon>Dothideomycetidae</taxon>
        <taxon>Mycosphaerellales</taxon>
        <taxon>Mycosphaerellaceae</taxon>
        <taxon>Pseudocercospora</taxon>
    </lineage>
</organism>
<feature type="region of interest" description="Disordered" evidence="1">
    <location>
        <begin position="118"/>
        <end position="163"/>
    </location>
</feature>
<dbReference type="AlphaFoldDB" id="A0A139IUF7"/>
<gene>
    <name evidence="2" type="ORF">AC579_8187</name>
</gene>
<evidence type="ECO:0000313" key="3">
    <source>
        <dbReference type="Proteomes" id="UP000073492"/>
    </source>
</evidence>
<name>A0A139IUF7_9PEZI</name>
<accession>A0A139IUF7</accession>
<proteinExistence type="predicted"/>
<comment type="caution">
    <text evidence="2">The sequence shown here is derived from an EMBL/GenBank/DDBJ whole genome shotgun (WGS) entry which is preliminary data.</text>
</comment>
<evidence type="ECO:0000256" key="1">
    <source>
        <dbReference type="SAM" id="MobiDB-lite"/>
    </source>
</evidence>
<feature type="compositionally biased region" description="Polar residues" evidence="1">
    <location>
        <begin position="45"/>
        <end position="57"/>
    </location>
</feature>
<feature type="non-terminal residue" evidence="2">
    <location>
        <position position="1"/>
    </location>
</feature>
<sequence>DDDITPPPLSEEEHERVRQALRGSFGKNGKHSSSFFSAPAAGRVSQASRPTGISKMSASPAVASKPKQKRNKKEVVAVDAIADEVERAKLQREQTAMYDAPRAGLNARADRACSCGKVGQSCNDSASPSTVIDLTTPPHQQPPSAPYRPQSPTRGKAPSIFPSSSPVMGYPSEAYQPQSPGYRPFSPSFPVVDVFADSIYTLLLDDEELKRVSVAHWPIMPSKNPLGGRSPSNHSHRFMLYMTQNSILHGTTIDSLDNKDRKSAGTRQYISA</sequence>
<keyword evidence="3" id="KW-1185">Reference proteome</keyword>
<protein>
    <submittedName>
        <fullName evidence="2">Uncharacterized protein</fullName>
    </submittedName>
</protein>